<name>M0C086_9EURY</name>
<feature type="transmembrane region" description="Helical" evidence="1">
    <location>
        <begin position="100"/>
        <end position="128"/>
    </location>
</feature>
<dbReference type="RefSeq" id="WP_008015092.1">
    <property type="nucleotide sequence ID" value="NZ_AOIT01000078.1"/>
</dbReference>
<accession>M0C086</accession>
<dbReference type="Proteomes" id="UP000011615">
    <property type="component" value="Unassembled WGS sequence"/>
</dbReference>
<comment type="caution">
    <text evidence="2">The sequence shown here is derived from an EMBL/GenBank/DDBJ whole genome shotgun (WGS) entry which is preliminary data.</text>
</comment>
<dbReference type="AlphaFoldDB" id="M0C086"/>
<dbReference type="EMBL" id="AOIT01000078">
    <property type="protein sequence ID" value="ELZ16610.1"/>
    <property type="molecule type" value="Genomic_DNA"/>
</dbReference>
<proteinExistence type="predicted"/>
<evidence type="ECO:0000313" key="3">
    <source>
        <dbReference type="Proteomes" id="UP000011615"/>
    </source>
</evidence>
<evidence type="ECO:0000313" key="2">
    <source>
        <dbReference type="EMBL" id="ELZ16610.1"/>
    </source>
</evidence>
<keyword evidence="1" id="KW-0812">Transmembrane</keyword>
<keyword evidence="1" id="KW-0472">Membrane</keyword>
<evidence type="ECO:0000256" key="1">
    <source>
        <dbReference type="SAM" id="Phobius"/>
    </source>
</evidence>
<organism evidence="2 3">
    <name type="scientific">Natrinema limicola JCM 13563</name>
    <dbReference type="NCBI Taxonomy" id="1230457"/>
    <lineage>
        <taxon>Archaea</taxon>
        <taxon>Methanobacteriati</taxon>
        <taxon>Methanobacteriota</taxon>
        <taxon>Stenosarchaea group</taxon>
        <taxon>Halobacteria</taxon>
        <taxon>Halobacteriales</taxon>
        <taxon>Natrialbaceae</taxon>
        <taxon>Natrinema</taxon>
    </lineage>
</organism>
<sequence>MNKRIAVSVFLATLLYQFIDAGAELFLPFYDRGGIVALLLFWLIPGGTAFILGYRETWQQVMDSQRRKKVYVSTVFGAVAGQFLGLVVLLPTPALPDMTFVGAIILAGITGMFVLIAVGAGVMLVYAANGNDEFLTYRQSLICSVSFLLIVFIYLFIELSDLSSPYISGNDTVIFTLAGIWLLIYARTLKQNNDDGNEGKPSTA</sequence>
<dbReference type="OrthoDB" id="350256at2157"/>
<gene>
    <name evidence="2" type="ORF">C476_16887</name>
</gene>
<feature type="transmembrane region" description="Helical" evidence="1">
    <location>
        <begin position="33"/>
        <end position="54"/>
    </location>
</feature>
<feature type="transmembrane region" description="Helical" evidence="1">
    <location>
        <begin position="75"/>
        <end position="94"/>
    </location>
</feature>
<protein>
    <submittedName>
        <fullName evidence="2">Uncharacterized protein</fullName>
    </submittedName>
</protein>
<keyword evidence="3" id="KW-1185">Reference proteome</keyword>
<reference evidence="2 3" key="1">
    <citation type="journal article" date="2014" name="PLoS Genet.">
        <title>Phylogenetically driven sequencing of extremely halophilic archaea reveals strategies for static and dynamic osmo-response.</title>
        <authorList>
            <person name="Becker E.A."/>
            <person name="Seitzer P.M."/>
            <person name="Tritt A."/>
            <person name="Larsen D."/>
            <person name="Krusor M."/>
            <person name="Yao A.I."/>
            <person name="Wu D."/>
            <person name="Madern D."/>
            <person name="Eisen J.A."/>
            <person name="Darling A.E."/>
            <person name="Facciotti M.T."/>
        </authorList>
    </citation>
    <scope>NUCLEOTIDE SEQUENCE [LARGE SCALE GENOMIC DNA]</scope>
    <source>
        <strain evidence="2 3">JCM 13563</strain>
    </source>
</reference>
<feature type="transmembrane region" description="Helical" evidence="1">
    <location>
        <begin position="140"/>
        <end position="157"/>
    </location>
</feature>
<feature type="transmembrane region" description="Helical" evidence="1">
    <location>
        <begin position="163"/>
        <end position="184"/>
    </location>
</feature>
<keyword evidence="1" id="KW-1133">Transmembrane helix</keyword>